<dbReference type="PANTHER" id="PTHR34755:SF2">
    <property type="entry name" value="SERINE_ARGININE REPETITIVE MATRIX PROTEIN 3"/>
    <property type="match status" value="1"/>
</dbReference>
<evidence type="ECO:0000313" key="4">
    <source>
        <dbReference type="RefSeq" id="XP_026096400.1"/>
    </source>
</evidence>
<feature type="compositionally biased region" description="Basic residues" evidence="1">
    <location>
        <begin position="242"/>
        <end position="285"/>
    </location>
</feature>
<evidence type="ECO:0000256" key="1">
    <source>
        <dbReference type="SAM" id="MobiDB-lite"/>
    </source>
</evidence>
<accession>A0A6P6MI28</accession>
<dbReference type="InterPro" id="IPR052109">
    <property type="entry name" value="SRRM_Domain-Containing"/>
</dbReference>
<dbReference type="PANTHER" id="PTHR34755">
    <property type="entry name" value="SERINE/ARGININE REPETITIVE MATRIX PROTEIN 3-RELATED"/>
    <property type="match status" value="1"/>
</dbReference>
<evidence type="ECO:0000313" key="3">
    <source>
        <dbReference type="Proteomes" id="UP000515129"/>
    </source>
</evidence>
<sequence>MRLVSNRPVLCSCAVQHPERSAPRAKDSSRAPRKQPQTRFSQPGLHPHDQPSAVAMYDGARVPSPEDAANGVPLQPETPTATHPKADEEPEEEEGVPAEPVLVKKAHREILDHERKRRVELKCMELQEMMEEEGYSKEEIQQKVGTFRQMLMEKEGVITRERPPVKLLPDGNEDHVENAVYVEGYEEDYDCDGEYYEQDSAAYDDCRSKRKSSSSPSPRPKKRKKKKARRHSRADSPSPTRRDKRKKSGKKHKRDRSTSGSRRKRRHRSGSPKNKHKDKNKQKKRCSVESPSRSSQHRGSCCSSRSGSVSSTASVSKSPSRSSTKCRNDRHKQEGSHSSHSPPPSPSADQPITWQNGNHSVRVRNGKDSGANHMEGNKGNDELRSLAPSPSSAQAHASPHLRGAKHHPDRPKSPGGPAVQAGEDSCADDRPAMGKPLSESSGRRSGRPRVREKTSHSPAHSSDTEPHTKTKNQKKTKGSHSSKRHHRGRTQKRHRSSSVSPARHKHTSKKKKSKSHGTARQRSSSWSSGRSSSPAHSREHGSSKNKSPHVRQNNSRERNSPHHSDEERSRRRSRSYSPIRKRRRDSPSFMEARRITSARKRPIPYYRPSPSSSSSASSFSSSSRSRSRSIYSYSSHSSSSRSRSRSPAHSYYRQSSYDSPGF</sequence>
<reference evidence="4" key="1">
    <citation type="submission" date="2025-08" db="UniProtKB">
        <authorList>
            <consortium name="RefSeq"/>
        </authorList>
    </citation>
    <scope>IDENTIFICATION</scope>
    <source>
        <strain evidence="4">Wakin</strain>
        <tissue evidence="4">Muscle</tissue>
    </source>
</reference>
<feature type="compositionally biased region" description="Basic residues" evidence="1">
    <location>
        <begin position="469"/>
        <end position="519"/>
    </location>
</feature>
<gene>
    <name evidence="4" type="primary">srrm3</name>
</gene>
<feature type="compositionally biased region" description="Low complexity" evidence="1">
    <location>
        <begin position="292"/>
        <end position="323"/>
    </location>
</feature>
<dbReference type="Pfam" id="PF15230">
    <property type="entry name" value="SRRM_C"/>
    <property type="match status" value="1"/>
</dbReference>
<dbReference type="Proteomes" id="UP000515129">
    <property type="component" value="Linkage group LG30F"/>
</dbReference>
<dbReference type="Pfam" id="PF08312">
    <property type="entry name" value="cwf21"/>
    <property type="match status" value="1"/>
</dbReference>
<feature type="compositionally biased region" description="Basic and acidic residues" evidence="1">
    <location>
        <begin position="554"/>
        <end position="569"/>
    </location>
</feature>
<feature type="domain" description="CWF21" evidence="2">
    <location>
        <begin position="111"/>
        <end position="156"/>
    </location>
</feature>
<dbReference type="SMART" id="SM01115">
    <property type="entry name" value="cwf21"/>
    <property type="match status" value="1"/>
</dbReference>
<feature type="compositionally biased region" description="Low complexity" evidence="1">
    <location>
        <begin position="603"/>
        <end position="653"/>
    </location>
</feature>
<keyword evidence="3" id="KW-1185">Reference proteome</keyword>
<dbReference type="GO" id="GO:0003729">
    <property type="term" value="F:mRNA binding"/>
    <property type="evidence" value="ECO:0007669"/>
    <property type="project" value="TreeGrafter"/>
</dbReference>
<dbReference type="InterPro" id="IPR013170">
    <property type="entry name" value="mRNA_splic_Cwf21_dom"/>
</dbReference>
<dbReference type="AlphaFoldDB" id="A0A6P6MI28"/>
<feature type="compositionally biased region" description="Basic and acidic residues" evidence="1">
    <location>
        <begin position="375"/>
        <end position="384"/>
    </location>
</feature>
<dbReference type="GO" id="GO:0005634">
    <property type="term" value="C:nucleus"/>
    <property type="evidence" value="ECO:0007669"/>
    <property type="project" value="UniProtKB-ARBA"/>
</dbReference>
<dbReference type="CTD" id="222183"/>
<evidence type="ECO:0000259" key="2">
    <source>
        <dbReference type="SMART" id="SM01115"/>
    </source>
</evidence>
<dbReference type="Gene3D" id="6.10.140.420">
    <property type="match status" value="1"/>
</dbReference>
<dbReference type="KEGG" id="caua:113068049"/>
<protein>
    <submittedName>
        <fullName evidence="4">Serine/arginine repetitive matrix protein 3</fullName>
    </submittedName>
</protein>
<feature type="compositionally biased region" description="Polar residues" evidence="1">
    <location>
        <begin position="348"/>
        <end position="359"/>
    </location>
</feature>
<feature type="region of interest" description="Disordered" evidence="1">
    <location>
        <begin position="1"/>
        <end position="107"/>
    </location>
</feature>
<feature type="compositionally biased region" description="Low complexity" evidence="1">
    <location>
        <begin position="385"/>
        <end position="401"/>
    </location>
</feature>
<feature type="compositionally biased region" description="Basic residues" evidence="1">
    <location>
        <begin position="219"/>
        <end position="232"/>
    </location>
</feature>
<feature type="region of interest" description="Disordered" evidence="1">
    <location>
        <begin position="202"/>
        <end position="662"/>
    </location>
</feature>
<name>A0A6P6MI28_CARAU</name>
<dbReference type="RefSeq" id="XP_026096400.1">
    <property type="nucleotide sequence ID" value="XM_026240615.1"/>
</dbReference>
<dbReference type="InterPro" id="IPR029360">
    <property type="entry name" value="SRRM_C"/>
</dbReference>
<proteinExistence type="predicted"/>
<feature type="compositionally biased region" description="Basic residues" evidence="1">
    <location>
        <begin position="570"/>
        <end position="584"/>
    </location>
</feature>
<feature type="compositionally biased region" description="Low complexity" evidence="1">
    <location>
        <begin position="520"/>
        <end position="535"/>
    </location>
</feature>
<organism evidence="3 4">
    <name type="scientific">Carassius auratus</name>
    <name type="common">Goldfish</name>
    <dbReference type="NCBI Taxonomy" id="7957"/>
    <lineage>
        <taxon>Eukaryota</taxon>
        <taxon>Metazoa</taxon>
        <taxon>Chordata</taxon>
        <taxon>Craniata</taxon>
        <taxon>Vertebrata</taxon>
        <taxon>Euteleostomi</taxon>
        <taxon>Actinopterygii</taxon>
        <taxon>Neopterygii</taxon>
        <taxon>Teleostei</taxon>
        <taxon>Ostariophysi</taxon>
        <taxon>Cypriniformes</taxon>
        <taxon>Cyprinidae</taxon>
        <taxon>Cyprininae</taxon>
        <taxon>Carassius</taxon>
    </lineage>
</organism>
<dbReference type="OrthoDB" id="10267305at2759"/>
<feature type="compositionally biased region" description="Basic and acidic residues" evidence="1">
    <location>
        <begin position="17"/>
        <end position="30"/>
    </location>
</feature>